<keyword evidence="3" id="KW-1185">Reference proteome</keyword>
<evidence type="ECO:0000313" key="2">
    <source>
        <dbReference type="EMBL" id="QEA39360.1"/>
    </source>
</evidence>
<dbReference type="Gene3D" id="2.40.128.110">
    <property type="entry name" value="Lipid/polyisoprenoid-binding, YceI-like"/>
    <property type="match status" value="1"/>
</dbReference>
<dbReference type="EMBL" id="CP042382">
    <property type="protein sequence ID" value="QEA39360.1"/>
    <property type="molecule type" value="Genomic_DNA"/>
</dbReference>
<dbReference type="KEGG" id="paur:FGL86_09905"/>
<dbReference type="PANTHER" id="PTHR34406">
    <property type="entry name" value="PROTEIN YCEI"/>
    <property type="match status" value="1"/>
</dbReference>
<dbReference type="Proteomes" id="UP000321272">
    <property type="component" value="Chromosome"/>
</dbReference>
<dbReference type="PANTHER" id="PTHR34406:SF1">
    <property type="entry name" value="PROTEIN YCEI"/>
    <property type="match status" value="1"/>
</dbReference>
<evidence type="ECO:0000313" key="3">
    <source>
        <dbReference type="Proteomes" id="UP000321272"/>
    </source>
</evidence>
<dbReference type="SMART" id="SM00867">
    <property type="entry name" value="YceI"/>
    <property type="match status" value="1"/>
</dbReference>
<accession>A0A5B8SX50</accession>
<dbReference type="OrthoDB" id="9811006at2"/>
<name>A0A5B8SX50_9GAMM</name>
<proteinExistence type="predicted"/>
<protein>
    <submittedName>
        <fullName evidence="2">YceI family protein</fullName>
    </submittedName>
</protein>
<dbReference type="Pfam" id="PF04264">
    <property type="entry name" value="YceI"/>
    <property type="match status" value="1"/>
</dbReference>
<gene>
    <name evidence="2" type="ORF">FGL86_09905</name>
</gene>
<reference evidence="2 3" key="1">
    <citation type="submission" date="2019-06" db="EMBL/GenBank/DDBJ databases">
        <title>Genome analyses of bacteria isolated from kimchi.</title>
        <authorList>
            <person name="Lee S."/>
            <person name="Ahn S."/>
            <person name="Roh S."/>
        </authorList>
    </citation>
    <scope>NUCLEOTIDE SEQUENCE [LARGE SCALE GENOMIC DNA]</scope>
    <source>
        <strain evidence="2 3">CBA4606</strain>
    </source>
</reference>
<dbReference type="InterPro" id="IPR007372">
    <property type="entry name" value="Lipid/polyisoprenoid-bd_YceI"/>
</dbReference>
<dbReference type="AlphaFoldDB" id="A0A5B8SX50"/>
<dbReference type="InterPro" id="IPR036761">
    <property type="entry name" value="TTHA0802/YceI-like_sf"/>
</dbReference>
<feature type="domain" description="Lipid/polyisoprenoid-binding YceI-like" evidence="1">
    <location>
        <begin position="21"/>
        <end position="188"/>
    </location>
</feature>
<organism evidence="2 3">
    <name type="scientific">Pistricoccus aurantiacus</name>
    <dbReference type="NCBI Taxonomy" id="1883414"/>
    <lineage>
        <taxon>Bacteria</taxon>
        <taxon>Pseudomonadati</taxon>
        <taxon>Pseudomonadota</taxon>
        <taxon>Gammaproteobacteria</taxon>
        <taxon>Oceanospirillales</taxon>
        <taxon>Halomonadaceae</taxon>
        <taxon>Pistricoccus</taxon>
    </lineage>
</organism>
<sequence length="190" mass="20953">MMLTLLIALGAAPSAWAEKRTYEIDPEHFSIGFSVSHVGYADVIGLFIEGSGEFVYDEATQTLHEGRVEIAADSVFTGHEERDEHVRDKDFLDVDDASTIVFVARELTTDSPTTGTLEGDLTLLGETHPITLDVTLNKAARYPFGHKEYTLGISATTVIERSRWGMDYAVDNGLVGDEVAVRLEFEAIRQ</sequence>
<evidence type="ECO:0000259" key="1">
    <source>
        <dbReference type="SMART" id="SM00867"/>
    </source>
</evidence>
<dbReference type="SUPFAM" id="SSF101874">
    <property type="entry name" value="YceI-like"/>
    <property type="match status" value="1"/>
</dbReference>